<organism evidence="2 3">
    <name type="scientific">Eumeta variegata</name>
    <name type="common">Bagworm moth</name>
    <name type="synonym">Eumeta japonica</name>
    <dbReference type="NCBI Taxonomy" id="151549"/>
    <lineage>
        <taxon>Eukaryota</taxon>
        <taxon>Metazoa</taxon>
        <taxon>Ecdysozoa</taxon>
        <taxon>Arthropoda</taxon>
        <taxon>Hexapoda</taxon>
        <taxon>Insecta</taxon>
        <taxon>Pterygota</taxon>
        <taxon>Neoptera</taxon>
        <taxon>Endopterygota</taxon>
        <taxon>Lepidoptera</taxon>
        <taxon>Glossata</taxon>
        <taxon>Ditrysia</taxon>
        <taxon>Tineoidea</taxon>
        <taxon>Psychidae</taxon>
        <taxon>Oiketicinae</taxon>
        <taxon>Eumeta</taxon>
    </lineage>
</organism>
<evidence type="ECO:0000256" key="1">
    <source>
        <dbReference type="SAM" id="MobiDB-lite"/>
    </source>
</evidence>
<reference evidence="2 3" key="1">
    <citation type="journal article" date="2019" name="Commun. Biol.">
        <title>The bagworm genome reveals a unique fibroin gene that provides high tensile strength.</title>
        <authorList>
            <person name="Kono N."/>
            <person name="Nakamura H."/>
            <person name="Ohtoshi R."/>
            <person name="Tomita M."/>
            <person name="Numata K."/>
            <person name="Arakawa K."/>
        </authorList>
    </citation>
    <scope>NUCLEOTIDE SEQUENCE [LARGE SCALE GENOMIC DNA]</scope>
</reference>
<comment type="caution">
    <text evidence="2">The sequence shown here is derived from an EMBL/GenBank/DDBJ whole genome shotgun (WGS) entry which is preliminary data.</text>
</comment>
<evidence type="ECO:0000313" key="2">
    <source>
        <dbReference type="EMBL" id="GBP91302.1"/>
    </source>
</evidence>
<gene>
    <name evidence="2" type="ORF">EVAR_96502_1</name>
</gene>
<proteinExistence type="predicted"/>
<evidence type="ECO:0000313" key="3">
    <source>
        <dbReference type="Proteomes" id="UP000299102"/>
    </source>
</evidence>
<protein>
    <submittedName>
        <fullName evidence="2">Uncharacterized protein</fullName>
    </submittedName>
</protein>
<feature type="region of interest" description="Disordered" evidence="1">
    <location>
        <begin position="1"/>
        <end position="32"/>
    </location>
</feature>
<dbReference type="EMBL" id="BGZK01002157">
    <property type="protein sequence ID" value="GBP91302.1"/>
    <property type="molecule type" value="Genomic_DNA"/>
</dbReference>
<keyword evidence="3" id="KW-1185">Reference proteome</keyword>
<dbReference type="AlphaFoldDB" id="A0A4C1ZV13"/>
<feature type="compositionally biased region" description="Polar residues" evidence="1">
    <location>
        <begin position="1"/>
        <end position="10"/>
    </location>
</feature>
<name>A0A4C1ZV13_EUMVA</name>
<accession>A0A4C1ZV13</accession>
<sequence length="288" mass="32199">MESAKQNIPGASSPVVAVRARQQQKRYPARRDDLLRRPSLRSRPIRTTQTTLWSMMKHLKWISSLNVMLKTLLSHRVLATSNSHVLKIQCLALLVGQRGDFILKTEKEMNEDDDEARALTSSHCFCNQRSPPSDQVLDNQINYWITPNSPLNTVVITLLQWNLNNSNLVKIEILSKSKKIAIPPMNPKYAIILYQALSLVASKWVCSFTGQPNSCPGISFCDGTGSTPLCTVLARPALRNELRISIGMVGPGRSPKASSMMSRSVLNIPKLVKKNMNVIIANTRQQKI</sequence>
<dbReference type="Proteomes" id="UP000299102">
    <property type="component" value="Unassembled WGS sequence"/>
</dbReference>